<comment type="caution">
    <text evidence="2">The sequence shown here is derived from an EMBL/GenBank/DDBJ whole genome shotgun (WGS) entry which is preliminary data.</text>
</comment>
<protein>
    <submittedName>
        <fullName evidence="2">Uncharacterized protein</fullName>
    </submittedName>
</protein>
<organism evidence="2 3">
    <name type="scientific">Thalassospira marina</name>
    <dbReference type="NCBI Taxonomy" id="2048283"/>
    <lineage>
        <taxon>Bacteria</taxon>
        <taxon>Pseudomonadati</taxon>
        <taxon>Pseudomonadota</taxon>
        <taxon>Alphaproteobacteria</taxon>
        <taxon>Rhodospirillales</taxon>
        <taxon>Thalassospiraceae</taxon>
        <taxon>Thalassospira</taxon>
    </lineage>
</organism>
<keyword evidence="1" id="KW-0732">Signal</keyword>
<dbReference type="Proteomes" id="UP000233597">
    <property type="component" value="Unassembled WGS sequence"/>
</dbReference>
<dbReference type="EMBL" id="NWTK01000002">
    <property type="protein sequence ID" value="PKR55470.1"/>
    <property type="molecule type" value="Genomic_DNA"/>
</dbReference>
<accession>A0A2N3KYA1</accession>
<gene>
    <name evidence="2" type="ORF">COO20_04690</name>
</gene>
<evidence type="ECO:0000313" key="3">
    <source>
        <dbReference type="Proteomes" id="UP000233597"/>
    </source>
</evidence>
<sequence length="114" mass="12996">MRNLITVMCLLMLAACGANSLQELKASSYHRTTIVDGNYQDVFRCYTPYMFGGRGHIYTERKVAEHVYATDGTWYGVAQFTQVTPNSTKIEMWHKIESIIDRDYAWAVGCAQKS</sequence>
<dbReference type="RefSeq" id="WP_101264519.1">
    <property type="nucleotide sequence ID" value="NZ_NWTK01000002.1"/>
</dbReference>
<evidence type="ECO:0000313" key="2">
    <source>
        <dbReference type="EMBL" id="PKR55470.1"/>
    </source>
</evidence>
<dbReference type="PROSITE" id="PS51257">
    <property type="entry name" value="PROKAR_LIPOPROTEIN"/>
    <property type="match status" value="1"/>
</dbReference>
<dbReference type="OrthoDB" id="9863017at2"/>
<reference evidence="2 3" key="1">
    <citation type="submission" date="2017-09" db="EMBL/GenBank/DDBJ databases">
        <title>Biodiversity and function of Thalassospira species in the particle-attached aromatic-hydrocarbon-degrading consortia from the surface seawater of the South China Sea.</title>
        <authorList>
            <person name="Dong C."/>
            <person name="Liu R."/>
            <person name="Shao Z."/>
        </authorList>
    </citation>
    <scope>NUCLEOTIDE SEQUENCE [LARGE SCALE GENOMIC DNA]</scope>
    <source>
        <strain evidence="2 3">CSC1P2</strain>
    </source>
</reference>
<name>A0A2N3KYA1_9PROT</name>
<feature type="chain" id="PRO_5014884881" evidence="1">
    <location>
        <begin position="21"/>
        <end position="114"/>
    </location>
</feature>
<proteinExistence type="predicted"/>
<evidence type="ECO:0000256" key="1">
    <source>
        <dbReference type="SAM" id="SignalP"/>
    </source>
</evidence>
<dbReference type="AlphaFoldDB" id="A0A2N3KYA1"/>
<feature type="signal peptide" evidence="1">
    <location>
        <begin position="1"/>
        <end position="20"/>
    </location>
</feature>